<sequence length="166" mass="18214">MITRDPPPNVSVGISTNNLGRCRSLVVQQVDSSRHDEDLTRPSSMFRRRRRHLRSTAISDDDGDEAGNEGSSGDDNLEGNLDVGVDEHATFTADLVDGSARLEADNSGQHEEPIILHSQETSTNLVGSVNCQHEDMIDIDNEEVAEDDADDCYSCWTLGGVIKVFR</sequence>
<organism evidence="2 3">
    <name type="scientific">Asparagus officinalis</name>
    <name type="common">Garden asparagus</name>
    <dbReference type="NCBI Taxonomy" id="4686"/>
    <lineage>
        <taxon>Eukaryota</taxon>
        <taxon>Viridiplantae</taxon>
        <taxon>Streptophyta</taxon>
        <taxon>Embryophyta</taxon>
        <taxon>Tracheophyta</taxon>
        <taxon>Spermatophyta</taxon>
        <taxon>Magnoliopsida</taxon>
        <taxon>Liliopsida</taxon>
        <taxon>Asparagales</taxon>
        <taxon>Asparagaceae</taxon>
        <taxon>Asparagoideae</taxon>
        <taxon>Asparagus</taxon>
    </lineage>
</organism>
<reference evidence="3" key="1">
    <citation type="journal article" date="2017" name="Nat. Commun.">
        <title>The asparagus genome sheds light on the origin and evolution of a young Y chromosome.</title>
        <authorList>
            <person name="Harkess A."/>
            <person name="Zhou J."/>
            <person name="Xu C."/>
            <person name="Bowers J.E."/>
            <person name="Van der Hulst R."/>
            <person name="Ayyampalayam S."/>
            <person name="Mercati F."/>
            <person name="Riccardi P."/>
            <person name="McKain M.R."/>
            <person name="Kakrana A."/>
            <person name="Tang H."/>
            <person name="Ray J."/>
            <person name="Groenendijk J."/>
            <person name="Arikit S."/>
            <person name="Mathioni S.M."/>
            <person name="Nakano M."/>
            <person name="Shan H."/>
            <person name="Telgmann-Rauber A."/>
            <person name="Kanno A."/>
            <person name="Yue Z."/>
            <person name="Chen H."/>
            <person name="Li W."/>
            <person name="Chen Y."/>
            <person name="Xu X."/>
            <person name="Zhang Y."/>
            <person name="Luo S."/>
            <person name="Chen H."/>
            <person name="Gao J."/>
            <person name="Mao Z."/>
            <person name="Pires J.C."/>
            <person name="Luo M."/>
            <person name="Kudrna D."/>
            <person name="Wing R.A."/>
            <person name="Meyers B.C."/>
            <person name="Yi K."/>
            <person name="Kong H."/>
            <person name="Lavrijsen P."/>
            <person name="Sunseri F."/>
            <person name="Falavigna A."/>
            <person name="Ye Y."/>
            <person name="Leebens-Mack J.H."/>
            <person name="Chen G."/>
        </authorList>
    </citation>
    <scope>NUCLEOTIDE SEQUENCE [LARGE SCALE GENOMIC DNA]</scope>
    <source>
        <strain evidence="3">cv. DH0086</strain>
    </source>
</reference>
<dbReference type="EMBL" id="CM007387">
    <property type="protein sequence ID" value="ONK64611.1"/>
    <property type="molecule type" value="Genomic_DNA"/>
</dbReference>
<evidence type="ECO:0000313" key="2">
    <source>
        <dbReference type="EMBL" id="ONK64611.1"/>
    </source>
</evidence>
<evidence type="ECO:0000313" key="3">
    <source>
        <dbReference type="Proteomes" id="UP000243459"/>
    </source>
</evidence>
<dbReference type="Proteomes" id="UP000243459">
    <property type="component" value="Chromosome 7"/>
</dbReference>
<dbReference type="AlphaFoldDB" id="A0A5P1EJ36"/>
<feature type="region of interest" description="Disordered" evidence="1">
    <location>
        <begin position="29"/>
        <end position="81"/>
    </location>
</feature>
<protein>
    <submittedName>
        <fullName evidence="2">Uncharacterized protein</fullName>
    </submittedName>
</protein>
<name>A0A5P1EJ36_ASPOF</name>
<proteinExistence type="predicted"/>
<accession>A0A5P1EJ36</accession>
<evidence type="ECO:0000256" key="1">
    <source>
        <dbReference type="SAM" id="MobiDB-lite"/>
    </source>
</evidence>
<keyword evidence="3" id="KW-1185">Reference proteome</keyword>
<gene>
    <name evidence="2" type="ORF">A4U43_C07F27940</name>
</gene>
<dbReference type="Gramene" id="ONK64611">
    <property type="protein sequence ID" value="ONK64611"/>
    <property type="gene ID" value="A4U43_C07F27940"/>
</dbReference>